<dbReference type="EMBL" id="CP003740">
    <property type="protein sequence ID" value="AGI66218.1"/>
    <property type="molecule type" value="Genomic_DNA"/>
</dbReference>
<dbReference type="AlphaFoldDB" id="M9R383"/>
<dbReference type="Gene3D" id="3.30.10.10">
    <property type="entry name" value="Trypsin Inhibitor V, subunit A"/>
    <property type="match status" value="1"/>
</dbReference>
<evidence type="ECO:0000313" key="1">
    <source>
        <dbReference type="EMBL" id="AGI66218.1"/>
    </source>
</evidence>
<evidence type="ECO:0000313" key="2">
    <source>
        <dbReference type="Proteomes" id="UP000005307"/>
    </source>
</evidence>
<dbReference type="Proteomes" id="UP000005307">
    <property type="component" value="Chromosome"/>
</dbReference>
<sequence length="99" mass="10690">MKNLLTIAIIFALAACDTAVDPDTQTSIGTGLPAVTEDTCNASQYAALIGEDATTLERVLLLGQVRVIRQNQADTMDFRPERINFNVGSDNRIRSTSCS</sequence>
<evidence type="ECO:0008006" key="3">
    <source>
        <dbReference type="Google" id="ProtNLM"/>
    </source>
</evidence>
<dbReference type="HOGENOM" id="CLU_123717_2_1_5"/>
<dbReference type="eggNOG" id="ENOG50339MI">
    <property type="taxonomic scope" value="Bacteria"/>
</dbReference>
<proteinExistence type="predicted"/>
<dbReference type="PROSITE" id="PS51257">
    <property type="entry name" value="PROKAR_LIPOPROTEIN"/>
    <property type="match status" value="1"/>
</dbReference>
<dbReference type="KEGG" id="oat:OAN307_c04800"/>
<keyword evidence="2" id="KW-1185">Reference proteome</keyword>
<dbReference type="RefSeq" id="WP_015498267.1">
    <property type="nucleotide sequence ID" value="NC_020911.1"/>
</dbReference>
<dbReference type="OrthoDB" id="8724542at2"/>
<dbReference type="Pfam" id="PF11720">
    <property type="entry name" value="Inhibitor_I78"/>
    <property type="match status" value="1"/>
</dbReference>
<gene>
    <name evidence="1" type="ORF">OAN307_c04800</name>
</gene>
<name>M9R383_9RHOB</name>
<dbReference type="STRING" id="391626.OAN307_c04800"/>
<organism evidence="1 2">
    <name type="scientific">Octadecabacter antarcticus 307</name>
    <dbReference type="NCBI Taxonomy" id="391626"/>
    <lineage>
        <taxon>Bacteria</taxon>
        <taxon>Pseudomonadati</taxon>
        <taxon>Pseudomonadota</taxon>
        <taxon>Alphaproteobacteria</taxon>
        <taxon>Rhodobacterales</taxon>
        <taxon>Roseobacteraceae</taxon>
        <taxon>Octadecabacter</taxon>
    </lineage>
</organism>
<protein>
    <recommendedName>
        <fullName evidence="3">Peptidase inhibitor I78 family protein</fullName>
    </recommendedName>
</protein>
<reference evidence="1 2" key="1">
    <citation type="journal article" date="2013" name="PLoS ONE">
        <title>Poles Apart: Arctic and Antarctic Octadecabacter strains Share High Genome Plasticity and a New Type of Xanthorhodopsin.</title>
        <authorList>
            <person name="Vollmers J."/>
            <person name="Voget S."/>
            <person name="Dietrich S."/>
            <person name="Gollnow K."/>
            <person name="Smits M."/>
            <person name="Meyer K."/>
            <person name="Brinkhoff T."/>
            <person name="Simon M."/>
            <person name="Daniel R."/>
        </authorList>
    </citation>
    <scope>NUCLEOTIDE SEQUENCE [LARGE SCALE GENOMIC DNA]</scope>
    <source>
        <strain evidence="1 2">307</strain>
    </source>
</reference>
<accession>M9R383</accession>
<dbReference type="InterPro" id="IPR021719">
    <property type="entry name" value="Prot_inh_I78"/>
</dbReference>